<dbReference type="GO" id="GO:0006281">
    <property type="term" value="P:DNA repair"/>
    <property type="evidence" value="ECO:0007669"/>
    <property type="project" value="UniProtKB-UniRule"/>
</dbReference>
<dbReference type="SUPFAM" id="SSF50249">
    <property type="entry name" value="Nucleic acid-binding proteins"/>
    <property type="match status" value="1"/>
</dbReference>
<keyword evidence="8" id="KW-0378">Hydrolase</keyword>
<evidence type="ECO:0000256" key="6">
    <source>
        <dbReference type="HAMAP-Rule" id="MF_00031"/>
    </source>
</evidence>
<dbReference type="CDD" id="cd14332">
    <property type="entry name" value="UBA_RuvA_C"/>
    <property type="match status" value="1"/>
</dbReference>
<organism evidence="8 9">
    <name type="scientific">Larsenimonas rhizosphaerae</name>
    <dbReference type="NCBI Taxonomy" id="2944682"/>
    <lineage>
        <taxon>Bacteria</taxon>
        <taxon>Pseudomonadati</taxon>
        <taxon>Pseudomonadota</taxon>
        <taxon>Gammaproteobacteria</taxon>
        <taxon>Oceanospirillales</taxon>
        <taxon>Halomonadaceae</taxon>
        <taxon>Larsenimonas</taxon>
    </lineage>
</organism>
<dbReference type="InterPro" id="IPR003583">
    <property type="entry name" value="Hlx-hairpin-Hlx_DNA-bd_motif"/>
</dbReference>
<comment type="subunit">
    <text evidence="6">Homotetramer. Forms an RuvA(8)-RuvB(12)-Holliday junction (HJ) complex. HJ DNA is sandwiched between 2 RuvA tetramers; dsDNA enters through RuvA and exits via RuvB. An RuvB hexamer assembles on each DNA strand where it exits the tetramer. Each RuvB hexamer is contacted by two RuvA subunits (via domain III) on 2 adjacent RuvB subunits; this complex drives branch migration. In the full resolvosome a probable DNA-RuvA(4)-RuvB(12)-RuvC(2) complex forms which resolves the HJ.</text>
</comment>
<evidence type="ECO:0000313" key="9">
    <source>
        <dbReference type="Proteomes" id="UP001165678"/>
    </source>
</evidence>
<dbReference type="GO" id="GO:0009378">
    <property type="term" value="F:four-way junction helicase activity"/>
    <property type="evidence" value="ECO:0007669"/>
    <property type="project" value="InterPro"/>
</dbReference>
<dbReference type="InterPro" id="IPR000085">
    <property type="entry name" value="RuvA"/>
</dbReference>
<comment type="caution">
    <text evidence="8">The sequence shown here is derived from an EMBL/GenBank/DDBJ whole genome shotgun (WGS) entry which is preliminary data.</text>
</comment>
<feature type="region of interest" description="Domain I" evidence="6">
    <location>
        <begin position="1"/>
        <end position="64"/>
    </location>
</feature>
<dbReference type="GO" id="GO:0005737">
    <property type="term" value="C:cytoplasm"/>
    <property type="evidence" value="ECO:0007669"/>
    <property type="project" value="UniProtKB-SubCell"/>
</dbReference>
<dbReference type="InterPro" id="IPR010994">
    <property type="entry name" value="RuvA_2-like"/>
</dbReference>
<dbReference type="NCBIfam" id="TIGR00084">
    <property type="entry name" value="ruvA"/>
    <property type="match status" value="1"/>
</dbReference>
<dbReference type="Pfam" id="PF01330">
    <property type="entry name" value="RuvA_N"/>
    <property type="match status" value="1"/>
</dbReference>
<protein>
    <recommendedName>
        <fullName evidence="6">Holliday junction branch migration complex subunit RuvA</fullName>
    </recommendedName>
</protein>
<keyword evidence="9" id="KW-1185">Reference proteome</keyword>
<feature type="domain" description="Helix-hairpin-helix DNA-binding motif class 1" evidence="7">
    <location>
        <begin position="73"/>
        <end position="92"/>
    </location>
</feature>
<sequence>MIGRLYGTIIEKSPPYVVIDVHGVGYELEASMNTLIAAPEPGQTAMFYTHLAVREDAHLLYGFSHEQERLLFRELIRISGVGPRLALTILSGMEREMLIQCVHDEDSKALTRLPGVGKKTAERLIIELRDRLSRWTSGNDLYAEQGGQDIPAAGNNYADAESALIALGYKPTEAARMLADLDVEQATEALIKAALTRKMATGR</sequence>
<dbReference type="InterPro" id="IPR011114">
    <property type="entry name" value="RuvA_C"/>
</dbReference>
<evidence type="ECO:0000256" key="3">
    <source>
        <dbReference type="ARBA" id="ARBA00023125"/>
    </source>
</evidence>
<dbReference type="GO" id="GO:0048476">
    <property type="term" value="C:Holliday junction resolvase complex"/>
    <property type="evidence" value="ECO:0007669"/>
    <property type="project" value="UniProtKB-UniRule"/>
</dbReference>
<reference evidence="8" key="1">
    <citation type="submission" date="2022-11" db="EMBL/GenBank/DDBJ databases">
        <title>Larsenimonas rhizosphaerae sp. nov., isolated from a tidal mudflat.</title>
        <authorList>
            <person name="Lee S.D."/>
            <person name="Kim I.S."/>
        </authorList>
    </citation>
    <scope>NUCLEOTIDE SEQUENCE</scope>
    <source>
        <strain evidence="8">GH2-1</strain>
    </source>
</reference>
<dbReference type="InterPro" id="IPR036267">
    <property type="entry name" value="RuvA_C_sf"/>
</dbReference>
<gene>
    <name evidence="6 8" type="primary">ruvA</name>
    <name evidence="8" type="ORF">OQ287_03900</name>
</gene>
<evidence type="ECO:0000259" key="7">
    <source>
        <dbReference type="SMART" id="SM00278"/>
    </source>
</evidence>
<evidence type="ECO:0000256" key="2">
    <source>
        <dbReference type="ARBA" id="ARBA00022763"/>
    </source>
</evidence>
<proteinExistence type="inferred from homology"/>
<dbReference type="GO" id="GO:0016787">
    <property type="term" value="F:hydrolase activity"/>
    <property type="evidence" value="ECO:0007669"/>
    <property type="project" value="UniProtKB-KW"/>
</dbReference>
<dbReference type="SUPFAM" id="SSF46929">
    <property type="entry name" value="DNA helicase RuvA subunit, C-terminal domain"/>
    <property type="match status" value="1"/>
</dbReference>
<dbReference type="GO" id="GO:0005524">
    <property type="term" value="F:ATP binding"/>
    <property type="evidence" value="ECO:0007669"/>
    <property type="project" value="InterPro"/>
</dbReference>
<keyword evidence="5 6" id="KW-0234">DNA repair</keyword>
<evidence type="ECO:0000256" key="5">
    <source>
        <dbReference type="ARBA" id="ARBA00023204"/>
    </source>
</evidence>
<evidence type="ECO:0000256" key="1">
    <source>
        <dbReference type="ARBA" id="ARBA00022490"/>
    </source>
</evidence>
<dbReference type="Gene3D" id="1.10.150.20">
    <property type="entry name" value="5' to 3' exonuclease, C-terminal subdomain"/>
    <property type="match status" value="1"/>
</dbReference>
<dbReference type="HAMAP" id="MF_00031">
    <property type="entry name" value="DNA_HJ_migration_RuvA"/>
    <property type="match status" value="1"/>
</dbReference>
<name>A0AA42CX24_9GAMM</name>
<feature type="domain" description="Helix-hairpin-helix DNA-binding motif class 1" evidence="7">
    <location>
        <begin position="108"/>
        <end position="127"/>
    </location>
</feature>
<dbReference type="Pfam" id="PF14520">
    <property type="entry name" value="HHH_5"/>
    <property type="match status" value="1"/>
</dbReference>
<feature type="region of interest" description="Domain III" evidence="6">
    <location>
        <begin position="153"/>
        <end position="203"/>
    </location>
</feature>
<dbReference type="InterPro" id="IPR013849">
    <property type="entry name" value="DNA_helicase_Holl-junc_RuvA_I"/>
</dbReference>
<dbReference type="RefSeq" id="WP_250936772.1">
    <property type="nucleotide sequence ID" value="NZ_JAMLJK010000001.1"/>
</dbReference>
<comment type="domain">
    <text evidence="6">Has three domains with a flexible linker between the domains II and III and assumes an 'L' shape. Domain III is highly mobile and contacts RuvB.</text>
</comment>
<dbReference type="GO" id="GO:0000400">
    <property type="term" value="F:four-way junction DNA binding"/>
    <property type="evidence" value="ECO:0007669"/>
    <property type="project" value="UniProtKB-UniRule"/>
</dbReference>
<dbReference type="AlphaFoldDB" id="A0AA42CX24"/>
<dbReference type="Proteomes" id="UP001165678">
    <property type="component" value="Unassembled WGS sequence"/>
</dbReference>
<dbReference type="EMBL" id="JAPIVE010000001">
    <property type="protein sequence ID" value="MCX2523373.1"/>
    <property type="molecule type" value="Genomic_DNA"/>
</dbReference>
<keyword evidence="4 6" id="KW-0233">DNA recombination</keyword>
<dbReference type="Pfam" id="PF07499">
    <property type="entry name" value="RuvA_C"/>
    <property type="match status" value="1"/>
</dbReference>
<dbReference type="Gene3D" id="1.10.8.10">
    <property type="entry name" value="DNA helicase RuvA subunit, C-terminal domain"/>
    <property type="match status" value="1"/>
</dbReference>
<accession>A0AA42CX24</accession>
<evidence type="ECO:0000256" key="4">
    <source>
        <dbReference type="ARBA" id="ARBA00023172"/>
    </source>
</evidence>
<comment type="function">
    <text evidence="6">The RuvA-RuvB-RuvC complex processes Holliday junction (HJ) DNA during genetic recombination and DNA repair, while the RuvA-RuvB complex plays an important role in the rescue of blocked DNA replication forks via replication fork reversal (RFR). RuvA specifically binds to HJ cruciform DNA, conferring on it an open structure. The RuvB hexamer acts as an ATP-dependent pump, pulling dsDNA into and through the RuvAB complex. HJ branch migration allows RuvC to scan DNA until it finds its consensus sequence, where it cleaves and resolves the cruciform DNA.</text>
</comment>
<dbReference type="Gene3D" id="2.40.50.140">
    <property type="entry name" value="Nucleic acid-binding proteins"/>
    <property type="match status" value="1"/>
</dbReference>
<dbReference type="SMART" id="SM00278">
    <property type="entry name" value="HhH1"/>
    <property type="match status" value="2"/>
</dbReference>
<comment type="similarity">
    <text evidence="6">Belongs to the RuvA family.</text>
</comment>
<evidence type="ECO:0000313" key="8">
    <source>
        <dbReference type="EMBL" id="MCX2523373.1"/>
    </source>
</evidence>
<comment type="caution">
    <text evidence="6">Lacks conserved residue(s) required for the propagation of feature annotation.</text>
</comment>
<keyword evidence="1 6" id="KW-0963">Cytoplasm</keyword>
<keyword evidence="2 6" id="KW-0227">DNA damage</keyword>
<dbReference type="GO" id="GO:0009379">
    <property type="term" value="C:Holliday junction helicase complex"/>
    <property type="evidence" value="ECO:0007669"/>
    <property type="project" value="InterPro"/>
</dbReference>
<dbReference type="SUPFAM" id="SSF47781">
    <property type="entry name" value="RuvA domain 2-like"/>
    <property type="match status" value="1"/>
</dbReference>
<dbReference type="InterPro" id="IPR012340">
    <property type="entry name" value="NA-bd_OB-fold"/>
</dbReference>
<comment type="subcellular location">
    <subcellularLocation>
        <location evidence="6">Cytoplasm</location>
    </subcellularLocation>
</comment>
<dbReference type="GO" id="GO:0006310">
    <property type="term" value="P:DNA recombination"/>
    <property type="evidence" value="ECO:0007669"/>
    <property type="project" value="UniProtKB-UniRule"/>
</dbReference>
<keyword evidence="3 6" id="KW-0238">DNA-binding</keyword>